<protein>
    <submittedName>
        <fullName evidence="1">Uncharacterized protein</fullName>
    </submittedName>
</protein>
<dbReference type="EMBL" id="HACA01009316">
    <property type="protein sequence ID" value="CDW26677.1"/>
    <property type="molecule type" value="Transcribed_RNA"/>
</dbReference>
<name>A0A0K2TM16_LEPSM</name>
<organism evidence="1">
    <name type="scientific">Lepeophtheirus salmonis</name>
    <name type="common">Salmon louse</name>
    <name type="synonym">Caligus salmonis</name>
    <dbReference type="NCBI Taxonomy" id="72036"/>
    <lineage>
        <taxon>Eukaryota</taxon>
        <taxon>Metazoa</taxon>
        <taxon>Ecdysozoa</taxon>
        <taxon>Arthropoda</taxon>
        <taxon>Crustacea</taxon>
        <taxon>Multicrustacea</taxon>
        <taxon>Hexanauplia</taxon>
        <taxon>Copepoda</taxon>
        <taxon>Siphonostomatoida</taxon>
        <taxon>Caligidae</taxon>
        <taxon>Lepeophtheirus</taxon>
    </lineage>
</organism>
<proteinExistence type="predicted"/>
<sequence>MSHNKDSGIILATTPMQISKRNRSFGLMITFYKMTLKFKEAPVIDSCRILDDRNLHNN</sequence>
<accession>A0A0K2TM16</accession>
<dbReference type="AlphaFoldDB" id="A0A0K2TM16"/>
<reference evidence="1" key="1">
    <citation type="submission" date="2014-05" db="EMBL/GenBank/DDBJ databases">
        <authorList>
            <person name="Chronopoulou M."/>
        </authorList>
    </citation>
    <scope>NUCLEOTIDE SEQUENCE</scope>
    <source>
        <tissue evidence="1">Whole organism</tissue>
    </source>
</reference>
<evidence type="ECO:0000313" key="1">
    <source>
        <dbReference type="EMBL" id="CDW26677.1"/>
    </source>
</evidence>